<gene>
    <name evidence="2" type="ORF">AWB80_06171</name>
</gene>
<evidence type="ECO:0000313" key="2">
    <source>
        <dbReference type="EMBL" id="SAK88549.1"/>
    </source>
</evidence>
<name>A0A158D1V7_9BURK</name>
<evidence type="ECO:0000313" key="3">
    <source>
        <dbReference type="Proteomes" id="UP000054911"/>
    </source>
</evidence>
<dbReference type="STRING" id="1777141.AWB80_06171"/>
<reference evidence="2" key="1">
    <citation type="submission" date="2016-01" db="EMBL/GenBank/DDBJ databases">
        <authorList>
            <person name="Peeters C."/>
        </authorList>
    </citation>
    <scope>NUCLEOTIDE SEQUENCE [LARGE SCALE GENOMIC DNA]</scope>
    <source>
        <strain evidence="2">LMG 29323</strain>
    </source>
</reference>
<sequence length="88" mass="9933">MMTSIMPIDISATSENERNTPIRLLVVRKYGENRLMSKPTSNNTDSTFSSRMRRHARKTSATRACCAGSFFDEIALTDVLLFRMASIL</sequence>
<comment type="caution">
    <text evidence="2">The sequence shown here is derived from an EMBL/GenBank/DDBJ whole genome shotgun (WGS) entry which is preliminary data.</text>
</comment>
<feature type="region of interest" description="Disordered" evidence="1">
    <location>
        <begin position="35"/>
        <end position="55"/>
    </location>
</feature>
<proteinExistence type="predicted"/>
<accession>A0A158D1V7</accession>
<feature type="compositionally biased region" description="Polar residues" evidence="1">
    <location>
        <begin position="38"/>
        <end position="50"/>
    </location>
</feature>
<dbReference type="AlphaFoldDB" id="A0A158D1V7"/>
<protein>
    <submittedName>
        <fullName evidence="2">Uncharacterized protein</fullName>
    </submittedName>
</protein>
<evidence type="ECO:0000256" key="1">
    <source>
        <dbReference type="SAM" id="MobiDB-lite"/>
    </source>
</evidence>
<dbReference type="Proteomes" id="UP000054911">
    <property type="component" value="Unassembled WGS sequence"/>
</dbReference>
<organism evidence="2 3">
    <name type="scientific">Caballeronia pedi</name>
    <dbReference type="NCBI Taxonomy" id="1777141"/>
    <lineage>
        <taxon>Bacteria</taxon>
        <taxon>Pseudomonadati</taxon>
        <taxon>Pseudomonadota</taxon>
        <taxon>Betaproteobacteria</taxon>
        <taxon>Burkholderiales</taxon>
        <taxon>Burkholderiaceae</taxon>
        <taxon>Caballeronia</taxon>
    </lineage>
</organism>
<keyword evidence="3" id="KW-1185">Reference proteome</keyword>
<dbReference type="EMBL" id="FCOE02000029">
    <property type="protein sequence ID" value="SAK88549.1"/>
    <property type="molecule type" value="Genomic_DNA"/>
</dbReference>